<dbReference type="Proteomes" id="UP000019132">
    <property type="component" value="Unassembled WGS sequence"/>
</dbReference>
<dbReference type="InterPro" id="IPR000748">
    <property type="entry name" value="PsdUridine_synth_RsuA/RluB/E/F"/>
</dbReference>
<dbReference type="STRING" id="431595.K3X4T2"/>
<dbReference type="EnsemblProtists" id="PYU1_T012231">
    <property type="protein sequence ID" value="PYU1_T012231"/>
    <property type="gene ID" value="PYU1_G012205"/>
</dbReference>
<evidence type="ECO:0000256" key="2">
    <source>
        <dbReference type="ARBA" id="ARBA00022884"/>
    </source>
</evidence>
<dbReference type="SUPFAM" id="SSF55174">
    <property type="entry name" value="Alpha-L RNA-binding motif"/>
    <property type="match status" value="1"/>
</dbReference>
<dbReference type="GO" id="GO:0006364">
    <property type="term" value="P:rRNA processing"/>
    <property type="evidence" value="ECO:0007669"/>
    <property type="project" value="UniProtKB-ARBA"/>
</dbReference>
<evidence type="ECO:0000313" key="7">
    <source>
        <dbReference type="EnsemblProtists" id="PYU1_T012231"/>
    </source>
</evidence>
<dbReference type="EMBL" id="GL376601">
    <property type="status" value="NOT_ANNOTATED_CDS"/>
    <property type="molecule type" value="Genomic_DNA"/>
</dbReference>
<dbReference type="InterPro" id="IPR036986">
    <property type="entry name" value="S4_RNA-bd_sf"/>
</dbReference>
<dbReference type="PANTHER" id="PTHR47683:SF3">
    <property type="entry name" value="RIBOSOMAL LARGE SUBUNIT PSEUDOURIDINE SYNTHASE B"/>
    <property type="match status" value="1"/>
</dbReference>
<dbReference type="GO" id="GO:0003723">
    <property type="term" value="F:RNA binding"/>
    <property type="evidence" value="ECO:0007669"/>
    <property type="project" value="UniProtKB-KW"/>
</dbReference>
<dbReference type="PROSITE" id="PS50889">
    <property type="entry name" value="S4"/>
    <property type="match status" value="1"/>
</dbReference>
<dbReference type="HOGENOM" id="CLU_024979_1_0_1"/>
<feature type="region of interest" description="Disordered" evidence="5">
    <location>
        <begin position="56"/>
        <end position="84"/>
    </location>
</feature>
<evidence type="ECO:0000313" key="8">
    <source>
        <dbReference type="Proteomes" id="UP000019132"/>
    </source>
</evidence>
<dbReference type="InterPro" id="IPR006145">
    <property type="entry name" value="PsdUridine_synth_RsuA/RluA"/>
</dbReference>
<reference evidence="8" key="1">
    <citation type="journal article" date="2010" name="Genome Biol.">
        <title>Genome sequence of the necrotrophic plant pathogen Pythium ultimum reveals original pathogenicity mechanisms and effector repertoire.</title>
        <authorList>
            <person name="Levesque C.A."/>
            <person name="Brouwer H."/>
            <person name="Cano L."/>
            <person name="Hamilton J.P."/>
            <person name="Holt C."/>
            <person name="Huitema E."/>
            <person name="Raffaele S."/>
            <person name="Robideau G.P."/>
            <person name="Thines M."/>
            <person name="Win J."/>
            <person name="Zerillo M.M."/>
            <person name="Beakes G.W."/>
            <person name="Boore J.L."/>
            <person name="Busam D."/>
            <person name="Dumas B."/>
            <person name="Ferriera S."/>
            <person name="Fuerstenberg S.I."/>
            <person name="Gachon C.M."/>
            <person name="Gaulin E."/>
            <person name="Govers F."/>
            <person name="Grenville-Briggs L."/>
            <person name="Horner N."/>
            <person name="Hostetler J."/>
            <person name="Jiang R.H."/>
            <person name="Johnson J."/>
            <person name="Krajaejun T."/>
            <person name="Lin H."/>
            <person name="Meijer H.J."/>
            <person name="Moore B."/>
            <person name="Morris P."/>
            <person name="Phuntmart V."/>
            <person name="Puiu D."/>
            <person name="Shetty J."/>
            <person name="Stajich J.E."/>
            <person name="Tripathy S."/>
            <person name="Wawra S."/>
            <person name="van West P."/>
            <person name="Whitty B.R."/>
            <person name="Coutinho P.M."/>
            <person name="Henrissat B."/>
            <person name="Martin F."/>
            <person name="Thomas P.D."/>
            <person name="Tyler B.M."/>
            <person name="De Vries R.P."/>
            <person name="Kamoun S."/>
            <person name="Yandell M."/>
            <person name="Tisserat N."/>
            <person name="Buell C.R."/>
        </authorList>
    </citation>
    <scope>NUCLEOTIDE SEQUENCE</scope>
    <source>
        <strain evidence="8">DAOM:BR144</strain>
    </source>
</reference>
<accession>K3X4T2</accession>
<dbReference type="Gene3D" id="3.10.290.10">
    <property type="entry name" value="RNA-binding S4 domain"/>
    <property type="match status" value="1"/>
</dbReference>
<dbReference type="OMA" id="EWINNGW"/>
<dbReference type="Gene3D" id="3.30.70.580">
    <property type="entry name" value="Pseudouridine synthase I, catalytic domain, N-terminal subdomain"/>
    <property type="match status" value="1"/>
</dbReference>
<dbReference type="Gene3D" id="3.30.70.1560">
    <property type="entry name" value="Alpha-L RNA-binding motif"/>
    <property type="match status" value="1"/>
</dbReference>
<dbReference type="eggNOG" id="ENOG502QT4T">
    <property type="taxonomic scope" value="Eukaryota"/>
</dbReference>
<evidence type="ECO:0000256" key="3">
    <source>
        <dbReference type="ARBA" id="ARBA00023235"/>
    </source>
</evidence>
<dbReference type="FunCoup" id="K3X4T2">
    <property type="interactions" value="8"/>
</dbReference>
<comment type="similarity">
    <text evidence="1">Belongs to the pseudouridine synthase RsuA family.</text>
</comment>
<sequence length="336" mass="37187">MNTNTMQRMASALCGAAVLPSRARASALHKRTTQRLCLQTRSVLTIKKSPILATKPASYAKKPQKAAANDADASKSPQQAAERKGVRLAKRIAMSGLCSRREAEKYIESHDVSVNGRVVTDLATVVDVKNDVVIVDGRTLAATEKLKVWMANKLAGEIDTDPAGGFDPQGRPTIFDRLKVMGLTQHIMPVGRLDFNTEGLLLFTNDGDYARELEHPKNEITRVYRAQVRGNVSESKILELQRGPLVDGVKYRPIQVVVQSTDKKDSWLQVKLAEGKNREVRKALAHVRLVVKRLIRVQYGPYRLADLPNGAVLEVKPKKLDEKKKTTAKPTAALKR</sequence>
<dbReference type="PANTHER" id="PTHR47683">
    <property type="entry name" value="PSEUDOURIDINE SYNTHASE FAMILY PROTEIN-RELATED"/>
    <property type="match status" value="1"/>
</dbReference>
<dbReference type="InterPro" id="IPR020094">
    <property type="entry name" value="TruA/RsuA/RluB/E/F_N"/>
</dbReference>
<dbReference type="InParanoid" id="K3X4T2"/>
<feature type="compositionally biased region" description="Low complexity" evidence="5">
    <location>
        <begin position="65"/>
        <end position="77"/>
    </location>
</feature>
<dbReference type="InterPro" id="IPR020103">
    <property type="entry name" value="PsdUridine_synth_cat_dom_sf"/>
</dbReference>
<protein>
    <recommendedName>
        <fullName evidence="6">RNA-binding S4 domain-containing protein</fullName>
    </recommendedName>
</protein>
<dbReference type="InterPro" id="IPR042092">
    <property type="entry name" value="PsdUridine_s_RsuA/RluB/E/F_cat"/>
</dbReference>
<organism evidence="7 8">
    <name type="scientific">Globisporangium ultimum (strain ATCC 200006 / CBS 805.95 / DAOM BR144)</name>
    <name type="common">Pythium ultimum</name>
    <dbReference type="NCBI Taxonomy" id="431595"/>
    <lineage>
        <taxon>Eukaryota</taxon>
        <taxon>Sar</taxon>
        <taxon>Stramenopiles</taxon>
        <taxon>Oomycota</taxon>
        <taxon>Peronosporomycetes</taxon>
        <taxon>Pythiales</taxon>
        <taxon>Pythiaceae</taxon>
        <taxon>Globisporangium</taxon>
    </lineage>
</organism>
<reference evidence="8" key="2">
    <citation type="submission" date="2010-04" db="EMBL/GenBank/DDBJ databases">
        <authorList>
            <person name="Buell R."/>
            <person name="Hamilton J."/>
            <person name="Hostetler J."/>
        </authorList>
    </citation>
    <scope>NUCLEOTIDE SEQUENCE [LARGE SCALE GENOMIC DNA]</scope>
    <source>
        <strain evidence="8">DAOM:BR144</strain>
    </source>
</reference>
<keyword evidence="2 4" id="KW-0694">RNA-binding</keyword>
<dbReference type="GO" id="GO:0009982">
    <property type="term" value="F:pseudouridine synthase activity"/>
    <property type="evidence" value="ECO:0007669"/>
    <property type="project" value="InterPro"/>
</dbReference>
<dbReference type="InterPro" id="IPR018496">
    <property type="entry name" value="PsdUridine_synth_RsuA/RluB_CS"/>
</dbReference>
<dbReference type="SUPFAM" id="SSF55120">
    <property type="entry name" value="Pseudouridine synthase"/>
    <property type="match status" value="1"/>
</dbReference>
<dbReference type="Pfam" id="PF01479">
    <property type="entry name" value="S4"/>
    <property type="match status" value="1"/>
</dbReference>
<evidence type="ECO:0000259" key="6">
    <source>
        <dbReference type="SMART" id="SM00363"/>
    </source>
</evidence>
<dbReference type="PROSITE" id="PS01149">
    <property type="entry name" value="PSI_RSU"/>
    <property type="match status" value="1"/>
</dbReference>
<proteinExistence type="inferred from homology"/>
<dbReference type="InterPro" id="IPR002942">
    <property type="entry name" value="S4_RNA-bd"/>
</dbReference>
<dbReference type="NCBIfam" id="TIGR00093">
    <property type="entry name" value="pseudouridine synthase"/>
    <property type="match status" value="1"/>
</dbReference>
<dbReference type="InterPro" id="IPR050343">
    <property type="entry name" value="RsuA_PseudoU_synthase"/>
</dbReference>
<dbReference type="SMART" id="SM00363">
    <property type="entry name" value="S4"/>
    <property type="match status" value="1"/>
</dbReference>
<evidence type="ECO:0000256" key="4">
    <source>
        <dbReference type="PROSITE-ProRule" id="PRU00182"/>
    </source>
</evidence>
<dbReference type="Pfam" id="PF00849">
    <property type="entry name" value="PseudoU_synth_2"/>
    <property type="match status" value="1"/>
</dbReference>
<keyword evidence="8" id="KW-1185">Reference proteome</keyword>
<dbReference type="GO" id="GO:0001522">
    <property type="term" value="P:pseudouridine synthesis"/>
    <property type="evidence" value="ECO:0007669"/>
    <property type="project" value="InterPro"/>
</dbReference>
<dbReference type="VEuPathDB" id="FungiDB:PYU1_G012205"/>
<dbReference type="CDD" id="cd00165">
    <property type="entry name" value="S4"/>
    <property type="match status" value="1"/>
</dbReference>
<reference evidence="7" key="3">
    <citation type="submission" date="2015-02" db="UniProtKB">
        <authorList>
            <consortium name="EnsemblProtists"/>
        </authorList>
    </citation>
    <scope>IDENTIFICATION</scope>
    <source>
        <strain evidence="7">DAOM BR144</strain>
    </source>
</reference>
<dbReference type="AlphaFoldDB" id="K3X4T2"/>
<feature type="domain" description="RNA-binding S4" evidence="6">
    <location>
        <begin position="86"/>
        <end position="144"/>
    </location>
</feature>
<evidence type="ECO:0000256" key="5">
    <source>
        <dbReference type="SAM" id="MobiDB-lite"/>
    </source>
</evidence>
<name>K3X4T2_GLOUD</name>
<keyword evidence="3" id="KW-0413">Isomerase</keyword>
<evidence type="ECO:0000256" key="1">
    <source>
        <dbReference type="ARBA" id="ARBA00008348"/>
    </source>
</evidence>